<proteinExistence type="predicted"/>
<gene>
    <name evidence="7" type="ORF">CJ030_MR5G023753</name>
</gene>
<evidence type="ECO:0000256" key="4">
    <source>
        <dbReference type="ARBA" id="ARBA00022840"/>
    </source>
</evidence>
<accession>A0A6A1VGE6</accession>
<evidence type="ECO:0000313" key="7">
    <source>
        <dbReference type="EMBL" id="KAB1211939.1"/>
    </source>
</evidence>
<dbReference type="AlphaFoldDB" id="A0A6A1VGE6"/>
<keyword evidence="2" id="KW-0547">Nucleotide-binding</keyword>
<keyword evidence="1" id="KW-0677">Repeat</keyword>
<dbReference type="Pfam" id="PF00931">
    <property type="entry name" value="NB-ARC"/>
    <property type="match status" value="1"/>
</dbReference>
<keyword evidence="3" id="KW-0611">Plant defense</keyword>
<dbReference type="SUPFAM" id="SSF52540">
    <property type="entry name" value="P-loop containing nucleoside triphosphate hydrolases"/>
    <property type="match status" value="1"/>
</dbReference>
<sequence>MAEIATLFLSPLLQAFFEKVASGEFVDFFRRRKLDDGLLKKMKIALLSVNGVLEDAEEKQVKSPTVKTWLDELKDAVYDAEDILDEIDTEALRSKLDAEYQTTASKEAIIKSLLSDEESVGGLCVISIVGMGGLGKTTLAQLVYDDNRVKEHFDLKAWVCVSNEFDVLKITKTILEKVGSSTPGDDRKDLDCLQVALKENIMGKKYLIVLDDVWNENYVDWEILTIPLDMEHKGELPAGLQHLSIEECSGHSFNLPLAPLFRRLFGLSDAITSNCRRVYKAGDAKFRQVSALKDNDDPLHVRVLPVKLAEAQSCPLHLQYQKFLLLDAPNLGKD</sequence>
<dbReference type="GO" id="GO:0006952">
    <property type="term" value="P:defense response"/>
    <property type="evidence" value="ECO:0007669"/>
    <property type="project" value="UniProtKB-KW"/>
</dbReference>
<dbReference type="Gene3D" id="3.40.50.300">
    <property type="entry name" value="P-loop containing nucleotide triphosphate hydrolases"/>
    <property type="match status" value="1"/>
</dbReference>
<evidence type="ECO:0000259" key="6">
    <source>
        <dbReference type="Pfam" id="PF18052"/>
    </source>
</evidence>
<dbReference type="InterPro" id="IPR027417">
    <property type="entry name" value="P-loop_NTPase"/>
</dbReference>
<dbReference type="Pfam" id="PF18052">
    <property type="entry name" value="Rx_N"/>
    <property type="match status" value="1"/>
</dbReference>
<reference evidence="7 8" key="1">
    <citation type="journal article" date="2019" name="Plant Biotechnol. J.">
        <title>The red bayberry genome and genetic basis of sex determination.</title>
        <authorList>
            <person name="Jia H.M."/>
            <person name="Jia H.J."/>
            <person name="Cai Q.L."/>
            <person name="Wang Y."/>
            <person name="Zhao H.B."/>
            <person name="Yang W.F."/>
            <person name="Wang G.Y."/>
            <person name="Li Y.H."/>
            <person name="Zhan D.L."/>
            <person name="Shen Y.T."/>
            <person name="Niu Q.F."/>
            <person name="Chang L."/>
            <person name="Qiu J."/>
            <person name="Zhao L."/>
            <person name="Xie H.B."/>
            <person name="Fu W.Y."/>
            <person name="Jin J."/>
            <person name="Li X.W."/>
            <person name="Jiao Y."/>
            <person name="Zhou C.C."/>
            <person name="Tu T."/>
            <person name="Chai C.Y."/>
            <person name="Gao J.L."/>
            <person name="Fan L.J."/>
            <person name="van de Weg E."/>
            <person name="Wang J.Y."/>
            <person name="Gao Z.S."/>
        </authorList>
    </citation>
    <scope>NUCLEOTIDE SEQUENCE [LARGE SCALE GENOMIC DNA]</scope>
    <source>
        <tissue evidence="7">Leaves</tissue>
    </source>
</reference>
<name>A0A6A1VGE6_9ROSI</name>
<evidence type="ECO:0000256" key="3">
    <source>
        <dbReference type="ARBA" id="ARBA00022821"/>
    </source>
</evidence>
<protein>
    <submittedName>
        <fullName evidence="7">Putative disease resistance protein RGA4</fullName>
    </submittedName>
</protein>
<keyword evidence="4" id="KW-0067">ATP-binding</keyword>
<organism evidence="7 8">
    <name type="scientific">Morella rubra</name>
    <name type="common">Chinese bayberry</name>
    <dbReference type="NCBI Taxonomy" id="262757"/>
    <lineage>
        <taxon>Eukaryota</taxon>
        <taxon>Viridiplantae</taxon>
        <taxon>Streptophyta</taxon>
        <taxon>Embryophyta</taxon>
        <taxon>Tracheophyta</taxon>
        <taxon>Spermatophyta</taxon>
        <taxon>Magnoliopsida</taxon>
        <taxon>eudicotyledons</taxon>
        <taxon>Gunneridae</taxon>
        <taxon>Pentapetalae</taxon>
        <taxon>rosids</taxon>
        <taxon>fabids</taxon>
        <taxon>Fagales</taxon>
        <taxon>Myricaceae</taxon>
        <taxon>Morella</taxon>
    </lineage>
</organism>
<evidence type="ECO:0000259" key="5">
    <source>
        <dbReference type="Pfam" id="PF00931"/>
    </source>
</evidence>
<dbReference type="Proteomes" id="UP000516437">
    <property type="component" value="Chromosome 5"/>
</dbReference>
<evidence type="ECO:0000256" key="2">
    <source>
        <dbReference type="ARBA" id="ARBA00022741"/>
    </source>
</evidence>
<dbReference type="GO" id="GO:0043531">
    <property type="term" value="F:ADP binding"/>
    <property type="evidence" value="ECO:0007669"/>
    <property type="project" value="InterPro"/>
</dbReference>
<dbReference type="PANTHER" id="PTHR36766">
    <property type="entry name" value="PLANT BROAD-SPECTRUM MILDEW RESISTANCE PROTEIN RPW8"/>
    <property type="match status" value="1"/>
</dbReference>
<feature type="domain" description="Disease resistance N-terminal" evidence="6">
    <location>
        <begin position="8"/>
        <end position="99"/>
    </location>
</feature>
<evidence type="ECO:0000256" key="1">
    <source>
        <dbReference type="ARBA" id="ARBA00022737"/>
    </source>
</evidence>
<keyword evidence="8" id="KW-1185">Reference proteome</keyword>
<dbReference type="PANTHER" id="PTHR36766:SF31">
    <property type="entry name" value="DISEASE RESISTANCE RPP13-LIKE PROTEIN 1"/>
    <property type="match status" value="1"/>
</dbReference>
<dbReference type="InterPro" id="IPR041118">
    <property type="entry name" value="Rx_N"/>
</dbReference>
<comment type="caution">
    <text evidence="7">The sequence shown here is derived from an EMBL/GenBank/DDBJ whole genome shotgun (WGS) entry which is preliminary data.</text>
</comment>
<evidence type="ECO:0000313" key="8">
    <source>
        <dbReference type="Proteomes" id="UP000516437"/>
    </source>
</evidence>
<dbReference type="EMBL" id="RXIC02000023">
    <property type="protein sequence ID" value="KAB1211939.1"/>
    <property type="molecule type" value="Genomic_DNA"/>
</dbReference>
<dbReference type="PRINTS" id="PR00364">
    <property type="entry name" value="DISEASERSIST"/>
</dbReference>
<dbReference type="GO" id="GO:0005524">
    <property type="term" value="F:ATP binding"/>
    <property type="evidence" value="ECO:0007669"/>
    <property type="project" value="UniProtKB-KW"/>
</dbReference>
<dbReference type="InterPro" id="IPR002182">
    <property type="entry name" value="NB-ARC"/>
</dbReference>
<feature type="domain" description="NB-ARC" evidence="5">
    <location>
        <begin position="104"/>
        <end position="231"/>
    </location>
</feature>
<dbReference type="OrthoDB" id="1700985at2759"/>